<dbReference type="EMBL" id="JBJQOH010000007">
    <property type="protein sequence ID" value="KAL3679919.1"/>
    <property type="molecule type" value="Genomic_DNA"/>
</dbReference>
<feature type="compositionally biased region" description="Acidic residues" evidence="1">
    <location>
        <begin position="302"/>
        <end position="313"/>
    </location>
</feature>
<feature type="compositionally biased region" description="Basic and acidic residues" evidence="1">
    <location>
        <begin position="259"/>
        <end position="268"/>
    </location>
</feature>
<accession>A0ABD3GNA3</accession>
<feature type="region of interest" description="Disordered" evidence="1">
    <location>
        <begin position="239"/>
        <end position="325"/>
    </location>
</feature>
<name>A0ABD3GNA3_9MARC</name>
<dbReference type="AlphaFoldDB" id="A0ABD3GNA3"/>
<feature type="region of interest" description="Disordered" evidence="1">
    <location>
        <begin position="1"/>
        <end position="44"/>
    </location>
</feature>
<feature type="compositionally biased region" description="Polar residues" evidence="1">
    <location>
        <begin position="152"/>
        <end position="164"/>
    </location>
</feature>
<evidence type="ECO:0000256" key="1">
    <source>
        <dbReference type="SAM" id="MobiDB-lite"/>
    </source>
</evidence>
<feature type="region of interest" description="Disordered" evidence="1">
    <location>
        <begin position="73"/>
        <end position="170"/>
    </location>
</feature>
<comment type="caution">
    <text evidence="2">The sequence shown here is derived from an EMBL/GenBank/DDBJ whole genome shotgun (WGS) entry which is preliminary data.</text>
</comment>
<sequence>MGVSIGASSSSTDIPNDEFATQTTVPLTQPGNSVGEEPTRMSLSSEVQTQLLSELERNNEVIRKLLASQASIECTPTDGIPQEMGSPESPKTAIPPLLPTQPVGRPPEVAGENANAGNQPTKATEDATAGASKTPVAAGVSYADAMRGSQGGRTPQPTGTQIPSVTHGLKGDRSIVAKALNRMPQPDEKTTPKKRLEWKLSGAEADEVGRRVLILESRAFCPMTSSTRVVSQEELDEAMRKATQNQEAQMAVDSEVQEEQPKSTKPEIEVVPTPSRPNNGIPPAPKGVEVAPNPYASLQGTEEVESGQEDVEVLDLNTPAKMDFE</sequence>
<evidence type="ECO:0000313" key="2">
    <source>
        <dbReference type="EMBL" id="KAL3679919.1"/>
    </source>
</evidence>
<protein>
    <submittedName>
        <fullName evidence="2">Uncharacterized protein</fullName>
    </submittedName>
</protein>
<evidence type="ECO:0000313" key="3">
    <source>
        <dbReference type="Proteomes" id="UP001633002"/>
    </source>
</evidence>
<keyword evidence="3" id="KW-1185">Reference proteome</keyword>
<proteinExistence type="predicted"/>
<feature type="compositionally biased region" description="Polar residues" evidence="1">
    <location>
        <begin position="1"/>
        <end position="32"/>
    </location>
</feature>
<organism evidence="2 3">
    <name type="scientific">Riccia sorocarpa</name>
    <dbReference type="NCBI Taxonomy" id="122646"/>
    <lineage>
        <taxon>Eukaryota</taxon>
        <taxon>Viridiplantae</taxon>
        <taxon>Streptophyta</taxon>
        <taxon>Embryophyta</taxon>
        <taxon>Marchantiophyta</taxon>
        <taxon>Marchantiopsida</taxon>
        <taxon>Marchantiidae</taxon>
        <taxon>Marchantiales</taxon>
        <taxon>Ricciaceae</taxon>
        <taxon>Riccia</taxon>
    </lineage>
</organism>
<gene>
    <name evidence="2" type="ORF">R1sor_022875</name>
</gene>
<reference evidence="2 3" key="1">
    <citation type="submission" date="2024-09" db="EMBL/GenBank/DDBJ databases">
        <title>Chromosome-scale assembly of Riccia sorocarpa.</title>
        <authorList>
            <person name="Paukszto L."/>
        </authorList>
    </citation>
    <scope>NUCLEOTIDE SEQUENCE [LARGE SCALE GENOMIC DNA]</scope>
    <source>
        <strain evidence="2">LP-2024</strain>
        <tissue evidence="2">Aerial parts of the thallus</tissue>
    </source>
</reference>
<dbReference type="Proteomes" id="UP001633002">
    <property type="component" value="Unassembled WGS sequence"/>
</dbReference>